<dbReference type="Pfam" id="PF12796">
    <property type="entry name" value="Ank_2"/>
    <property type="match status" value="2"/>
</dbReference>
<dbReference type="EMBL" id="MF405918">
    <property type="protein sequence ID" value="QKU33471.1"/>
    <property type="molecule type" value="Genomic_DNA"/>
</dbReference>
<dbReference type="InterPro" id="IPR002110">
    <property type="entry name" value="Ankyrin_rpt"/>
</dbReference>
<dbReference type="SUPFAM" id="SSF48403">
    <property type="entry name" value="Ankyrin repeat"/>
    <property type="match status" value="1"/>
</dbReference>
<evidence type="ECO:0000313" key="3">
    <source>
        <dbReference type="EMBL" id="QKU33471.1"/>
    </source>
</evidence>
<accession>A0A6N1NUN2</accession>
<evidence type="ECO:0000256" key="1">
    <source>
        <dbReference type="ARBA" id="ARBA00022737"/>
    </source>
</evidence>
<proteinExistence type="predicted"/>
<dbReference type="Gene3D" id="1.25.40.20">
    <property type="entry name" value="Ankyrin repeat-containing domain"/>
    <property type="match status" value="2"/>
</dbReference>
<dbReference type="KEGG" id="vg:80516762"/>
<evidence type="ECO:0000256" key="2">
    <source>
        <dbReference type="ARBA" id="ARBA00023043"/>
    </source>
</evidence>
<organism evidence="3">
    <name type="scientific">Tupanvirus deep ocean</name>
    <dbReference type="NCBI Taxonomy" id="2126984"/>
    <lineage>
        <taxon>Viruses</taxon>
        <taxon>Varidnaviria</taxon>
        <taxon>Bamfordvirae</taxon>
        <taxon>Nucleocytoviricota</taxon>
        <taxon>Megaviricetes</taxon>
        <taxon>Imitervirales</taxon>
        <taxon>Mimiviridae</taxon>
        <taxon>Megamimivirinae</taxon>
        <taxon>Tupanvirus</taxon>
        <taxon>Tupanvirus altamarinense</taxon>
    </lineage>
</organism>
<dbReference type="PANTHER" id="PTHR24198">
    <property type="entry name" value="ANKYRIN REPEAT AND PROTEIN KINASE DOMAIN-CONTAINING PROTEIN"/>
    <property type="match status" value="1"/>
</dbReference>
<dbReference type="RefSeq" id="YP_010780071.1">
    <property type="nucleotide sequence ID" value="NC_075038.1"/>
</dbReference>
<dbReference type="PANTHER" id="PTHR24198:SF165">
    <property type="entry name" value="ANKYRIN REPEAT-CONTAINING PROTEIN-RELATED"/>
    <property type="match status" value="1"/>
</dbReference>
<keyword evidence="1" id="KW-0677">Repeat</keyword>
<protein>
    <submittedName>
        <fullName evidence="3">Ankyrin repeat protein</fullName>
    </submittedName>
</protein>
<keyword evidence="2" id="KW-0040">ANK repeat</keyword>
<reference evidence="3" key="1">
    <citation type="submission" date="2017-06" db="EMBL/GenBank/DDBJ databases">
        <authorList>
            <person name="Assis F.L."/>
            <person name="Abrahao J.S."/>
            <person name="Silva L."/>
            <person name="Khalil J.B."/>
            <person name="Rodrigues R."/>
            <person name="Silva L.S."/>
            <person name="Boratto P."/>
            <person name="Andrade M."/>
            <person name="Kroon E.G."/>
            <person name="Ribeiro B."/>
            <person name="Bergier I."/>
            <person name="Seligmann H."/>
            <person name="Ghigo E."/>
            <person name="Colson P."/>
            <person name="Levasseur A."/>
            <person name="Raoult D."/>
            <person name="Scola B.L."/>
        </authorList>
    </citation>
    <scope>NUCLEOTIDE SEQUENCE</scope>
    <source>
        <strain evidence="3">Deep ocean</strain>
    </source>
</reference>
<dbReference type="GeneID" id="80516762"/>
<dbReference type="SMART" id="SM00248">
    <property type="entry name" value="ANK"/>
    <property type="match status" value="7"/>
</dbReference>
<dbReference type="PROSITE" id="PS50088">
    <property type="entry name" value="ANK_REPEAT"/>
    <property type="match status" value="1"/>
</dbReference>
<reference evidence="3" key="2">
    <citation type="journal article" date="2018" name="Nat. Commun.">
        <title>Tailed giant Tupanvirus possesses the most complete translational apparatus of the known virosphere.</title>
        <authorList>
            <person name="Abrahao J."/>
            <person name="Silva L."/>
            <person name="Silva L.S."/>
            <person name="Khalil J.Y.B."/>
            <person name="Rodrigues R."/>
            <person name="Arantes T."/>
            <person name="Assis F."/>
            <person name="Boratto P."/>
            <person name="Andrade M."/>
            <person name="Kroon E.G."/>
            <person name="Ribeiro B."/>
            <person name="Bergier I."/>
            <person name="Seligmann H."/>
            <person name="Ghigo E."/>
            <person name="Colson P."/>
            <person name="Levasseur A."/>
            <person name="Kroemer G."/>
            <person name="Raoult D."/>
            <person name="La Scola B."/>
        </authorList>
    </citation>
    <scope>NUCLEOTIDE SEQUENCE [LARGE SCALE GENOMIC DNA]</scope>
    <source>
        <strain evidence="3">Deep ocean</strain>
    </source>
</reference>
<sequence length="347" mass="39279">MDESIGTVDVEVDFSKKSLDVFFGFENRKNAKIALIKNNYKKLEPYLIDEFTVYNSLLYTIHFSKSNKITKKIINTFYKTKKYDINRNHCEILKIAVFYKNAYIVRLLVECGSDIHADCEYAFIQFCLLGDTNMVHFLIENGADVYARDSLALIQACGSDNIDLVNILLKHIEIKPSEKLTEYQATNYDLALISATICKKNDIALLLLSKGANPSINDSEVLVVASESGNVDLVRAFLLKGANPNVTDGLPLEKAVRNRHIDVVKEFINFQVDGEYKCDLSIDDSAALRWACYKEFDEIVKLLIESKTSDGKPRCNINANNNDAYRLASLRKNMSIMRLLEEHGGNN</sequence>
<name>A0A6N1NUN2_9VIRU</name>
<dbReference type="InterPro" id="IPR036770">
    <property type="entry name" value="Ankyrin_rpt-contain_sf"/>
</dbReference>